<comment type="caution">
    <text evidence="1">The sequence shown here is derived from an EMBL/GenBank/DDBJ whole genome shotgun (WGS) entry which is preliminary data.</text>
</comment>
<dbReference type="PATRIC" id="fig|1217651.3.peg.401"/>
<dbReference type="RefSeq" id="WP_004827903.1">
    <property type="nucleotide sequence ID" value="NZ_KB849466.1"/>
</dbReference>
<dbReference type="AlphaFoldDB" id="N8YQT1"/>
<gene>
    <name evidence="1" type="ORF">F963_00421</name>
</gene>
<accession>N8YQT1</accession>
<name>N8YQT1_ACIBZ</name>
<organism evidence="1 2">
    <name type="scientific">Acinetobacter bereziniae NIPH 3</name>
    <dbReference type="NCBI Taxonomy" id="1217651"/>
    <lineage>
        <taxon>Bacteria</taxon>
        <taxon>Pseudomonadati</taxon>
        <taxon>Pseudomonadota</taxon>
        <taxon>Gammaproteobacteria</taxon>
        <taxon>Moraxellales</taxon>
        <taxon>Moraxellaceae</taxon>
        <taxon>Acinetobacter</taxon>
    </lineage>
</organism>
<dbReference type="Proteomes" id="UP000013270">
    <property type="component" value="Unassembled WGS sequence"/>
</dbReference>
<protein>
    <submittedName>
        <fullName evidence="1">Uncharacterized protein</fullName>
    </submittedName>
</protein>
<evidence type="ECO:0000313" key="2">
    <source>
        <dbReference type="Proteomes" id="UP000013270"/>
    </source>
</evidence>
<proteinExistence type="predicted"/>
<dbReference type="EMBL" id="APPK01000011">
    <property type="protein sequence ID" value="ENV23694.1"/>
    <property type="molecule type" value="Genomic_DNA"/>
</dbReference>
<sequence>MGTTLASVMTTPADPNKKRHDVVIKMVKLANYQINLRSFHPNKQFEAKGFFFHGDNRGFSLGTSYFLTKANQKVPIDGVTSRVWSRSNINLAQINQSQSLPRPIVESNTSGPLRIAGVPILGHDEDYKDKKYKPTGTLKVTVPDVKFESPRSFNFTSHYHGKNYAFAMSRTVYDYTGKSFVPDLDVRHELMIRVERINKYMDITSLVYGDGFPNTEGFIQDAQGNKIFIGVHIRIGTPATHLFGDNKRLMWANAIRIGLKEDGTFANTLWVFAQGLGGPKEYRDDYGLTIERKGNITRRMVEPLTQQATIFFWNFQEISAITKKNYKAPFRLKIDNDLSGIENQLFESFKTPPILKTTVQDWNNMFLQQNPNEGRSKAIFQLDDSKWKKTEDDNGTK</sequence>
<reference evidence="1 2" key="1">
    <citation type="submission" date="2013-02" db="EMBL/GenBank/DDBJ databases">
        <title>The Genome Sequence of Acinetobacter bereziniae NIPH 3.</title>
        <authorList>
            <consortium name="The Broad Institute Genome Sequencing Platform"/>
            <consortium name="The Broad Institute Genome Sequencing Center for Infectious Disease"/>
            <person name="Cerqueira G."/>
            <person name="Feldgarden M."/>
            <person name="Courvalin P."/>
            <person name="Perichon B."/>
            <person name="Grillot-Courvalin C."/>
            <person name="Clermont D."/>
            <person name="Rocha E."/>
            <person name="Yoon E.-J."/>
            <person name="Nemec A."/>
            <person name="Walker B."/>
            <person name="Young S.K."/>
            <person name="Zeng Q."/>
            <person name="Gargeya S."/>
            <person name="Fitzgerald M."/>
            <person name="Haas B."/>
            <person name="Abouelleil A."/>
            <person name="Alvarado L."/>
            <person name="Arachchi H.M."/>
            <person name="Berlin A.M."/>
            <person name="Chapman S.B."/>
            <person name="Dewar J."/>
            <person name="Goldberg J."/>
            <person name="Griggs A."/>
            <person name="Gujja S."/>
            <person name="Hansen M."/>
            <person name="Howarth C."/>
            <person name="Imamovic A."/>
            <person name="Larimer J."/>
            <person name="McCowan C."/>
            <person name="Murphy C."/>
            <person name="Neiman D."/>
            <person name="Pearson M."/>
            <person name="Priest M."/>
            <person name="Roberts A."/>
            <person name="Saif S."/>
            <person name="Shea T."/>
            <person name="Sisk P."/>
            <person name="Sykes S."/>
            <person name="Wortman J."/>
            <person name="Nusbaum C."/>
            <person name="Birren B."/>
        </authorList>
    </citation>
    <scope>NUCLEOTIDE SEQUENCE [LARGE SCALE GENOMIC DNA]</scope>
    <source>
        <strain evidence="1 2">NIPH 3</strain>
    </source>
</reference>
<dbReference type="HOGENOM" id="CLU_705194_0_0_6"/>
<evidence type="ECO:0000313" key="1">
    <source>
        <dbReference type="EMBL" id="ENV23694.1"/>
    </source>
</evidence>